<reference evidence="1" key="1">
    <citation type="submission" date="2021-02" db="EMBL/GenBank/DDBJ databases">
        <authorList>
            <person name="Nowell W R."/>
        </authorList>
    </citation>
    <scope>NUCLEOTIDE SEQUENCE</scope>
</reference>
<name>A0A820Z7K8_9BILA</name>
<evidence type="ECO:0000313" key="2">
    <source>
        <dbReference type="Proteomes" id="UP000663873"/>
    </source>
</evidence>
<sequence>MFGRYPILPINHTPATFKFNRPSDYWMKLIKCMNVYRQVASKKILVHQQQSKQRFDKNREDPQYEINYLVFYKVPGHRPKLEERFSGPYTIINKQHPSYTIQNNHSLTSKRVHVSDLKLVYQRHI</sequence>
<keyword evidence="2" id="KW-1185">Reference proteome</keyword>
<accession>A0A820Z7K8</accession>
<dbReference type="AlphaFoldDB" id="A0A820Z7K8"/>
<comment type="caution">
    <text evidence="1">The sequence shown here is derived from an EMBL/GenBank/DDBJ whole genome shotgun (WGS) entry which is preliminary data.</text>
</comment>
<proteinExistence type="predicted"/>
<protein>
    <submittedName>
        <fullName evidence="1">Uncharacterized protein</fullName>
    </submittedName>
</protein>
<organism evidence="1 2">
    <name type="scientific">Rotaria socialis</name>
    <dbReference type="NCBI Taxonomy" id="392032"/>
    <lineage>
        <taxon>Eukaryota</taxon>
        <taxon>Metazoa</taxon>
        <taxon>Spiralia</taxon>
        <taxon>Gnathifera</taxon>
        <taxon>Rotifera</taxon>
        <taxon>Eurotatoria</taxon>
        <taxon>Bdelloidea</taxon>
        <taxon>Philodinida</taxon>
        <taxon>Philodinidae</taxon>
        <taxon>Rotaria</taxon>
    </lineage>
</organism>
<dbReference type="Proteomes" id="UP000663873">
    <property type="component" value="Unassembled WGS sequence"/>
</dbReference>
<evidence type="ECO:0000313" key="1">
    <source>
        <dbReference type="EMBL" id="CAF4558724.1"/>
    </source>
</evidence>
<dbReference type="EMBL" id="CAJOBP010009840">
    <property type="protein sequence ID" value="CAF4558724.1"/>
    <property type="molecule type" value="Genomic_DNA"/>
</dbReference>
<gene>
    <name evidence="1" type="ORF">UJA718_LOCUS29823</name>
</gene>